<dbReference type="GO" id="GO:0009245">
    <property type="term" value="P:lipid A biosynthetic process"/>
    <property type="evidence" value="ECO:0007669"/>
    <property type="project" value="TreeGrafter"/>
</dbReference>
<evidence type="ECO:0000313" key="2">
    <source>
        <dbReference type="EMBL" id="PWE31617.1"/>
    </source>
</evidence>
<dbReference type="RefSeq" id="WP_109531418.1">
    <property type="nucleotide sequence ID" value="NZ_CAXPUO010000052.1"/>
</dbReference>
<keyword evidence="1" id="KW-0808">Transferase</keyword>
<comment type="function">
    <text evidence="1">Involved in lipopolysaccharide (LPS) biosynthesis. Catalyzes the transfer of 3-deoxy-D-manno-octulosonate (Kdo) residue(s) from CMP-Kdo to lipid IV(A), the tetraacyldisaccharide-1,4'-bisphosphate precursor of lipid A.</text>
</comment>
<keyword evidence="3" id="KW-1185">Reference proteome</keyword>
<dbReference type="Proteomes" id="UP000244940">
    <property type="component" value="Unassembled WGS sequence"/>
</dbReference>
<comment type="caution">
    <text evidence="2">The sequence shown here is derived from an EMBL/GenBank/DDBJ whole genome shotgun (WGS) entry which is preliminary data.</text>
</comment>
<dbReference type="AlphaFoldDB" id="A0A2U2CI90"/>
<comment type="pathway">
    <text evidence="1">Bacterial outer membrane biogenesis; LPS core biosynthesis.</text>
</comment>
<gene>
    <name evidence="2" type="ORF">C4N9_00970</name>
</gene>
<dbReference type="PANTHER" id="PTHR42755:SF1">
    <property type="entry name" value="3-DEOXY-D-MANNO-OCTULOSONIC ACID TRANSFERASE, MITOCHONDRIAL-RELATED"/>
    <property type="match status" value="1"/>
</dbReference>
<comment type="similarity">
    <text evidence="1">Belongs to the glycosyltransferase group 1 family.</text>
</comment>
<name>A0A2U2CI90_9RHOB</name>
<dbReference type="GO" id="GO:0009244">
    <property type="term" value="P:lipopolysaccharide core region biosynthetic process"/>
    <property type="evidence" value="ECO:0007669"/>
    <property type="project" value="UniProtKB-UniRule"/>
</dbReference>
<dbReference type="EMBL" id="QEYD01000001">
    <property type="protein sequence ID" value="PWE31617.1"/>
    <property type="molecule type" value="Genomic_DNA"/>
</dbReference>
<dbReference type="Gene3D" id="3.40.50.2000">
    <property type="entry name" value="Glycogen Phosphorylase B"/>
    <property type="match status" value="1"/>
</dbReference>
<comment type="subcellular location">
    <subcellularLocation>
        <location evidence="1">Cell membrane</location>
    </subcellularLocation>
</comment>
<sequence>MAHSAVTSGVWFHATEPASFEALSVLAAQTLERKECDGVHVTGGPGAPGPGDDLRSIDAVFDHFPARLLVLGGDALPLPIIERARARGVRLMLVDTADPAVSGGWRLLRGPLRSTLARFELIHARDAASAASIARDLRGRATVLPTGRPARFGATPGCNMAELDSLRETIGARPVWLAQGLPLSELDGAFLAQIHALRRAHRLLMIVMPCSNDDEAAIAQRASEVGITCARRLLDEEIDETTQVYVTDAEDDPGLFLRLASVTYLGGTLSPDSATPPALLPASLGSALVFGPAGQPGQRELLGKLRAIGAGRQIPEMTELGPAISALLSPEIGAEQALRAWSLATDGAEATERLVASICDCLKTKETAP</sequence>
<dbReference type="OrthoDB" id="9789797at2"/>
<dbReference type="GeneID" id="94363449"/>
<dbReference type="PANTHER" id="PTHR42755">
    <property type="entry name" value="3-DEOXY-MANNO-OCTULOSONATE CYTIDYLYLTRANSFERASE"/>
    <property type="match status" value="1"/>
</dbReference>
<proteinExistence type="inferred from homology"/>
<dbReference type="InterPro" id="IPR039901">
    <property type="entry name" value="Kdotransferase"/>
</dbReference>
<evidence type="ECO:0000313" key="3">
    <source>
        <dbReference type="Proteomes" id="UP000244940"/>
    </source>
</evidence>
<keyword evidence="1" id="KW-0472">Membrane</keyword>
<protein>
    <recommendedName>
        <fullName evidence="1">3-deoxy-D-manno-octulosonic acid transferase</fullName>
        <shortName evidence="1">Kdo transferase</shortName>
        <ecNumber evidence="1">2.4.99.12</ecNumber>
    </recommendedName>
    <alternativeName>
        <fullName evidence="1">Lipid IV(A) 3-deoxy-D-manno-octulosonic acid transferase</fullName>
    </alternativeName>
</protein>
<dbReference type="GO" id="GO:0043842">
    <property type="term" value="F:Kdo transferase activity"/>
    <property type="evidence" value="ECO:0007669"/>
    <property type="project" value="UniProtKB-EC"/>
</dbReference>
<keyword evidence="1" id="KW-0448">Lipopolysaccharide biosynthesis</keyword>
<dbReference type="GO" id="GO:0005886">
    <property type="term" value="C:plasma membrane"/>
    <property type="evidence" value="ECO:0007669"/>
    <property type="project" value="UniProtKB-SubCell"/>
</dbReference>
<reference evidence="2 3" key="1">
    <citation type="submission" date="2018-05" db="EMBL/GenBank/DDBJ databases">
        <title>Pararhodobacter marina sp. nov., isolated from deep-sea water of the Indian Ocean.</title>
        <authorList>
            <person name="Lai Q.Sr."/>
            <person name="Liu X."/>
            <person name="Shao Z."/>
        </authorList>
    </citation>
    <scope>NUCLEOTIDE SEQUENCE [LARGE SCALE GENOMIC DNA]</scope>
    <source>
        <strain evidence="2 3">CIC4N-9</strain>
    </source>
</reference>
<organism evidence="2 3">
    <name type="scientific">Pararhodobacter marinus</name>
    <dbReference type="NCBI Taxonomy" id="2184063"/>
    <lineage>
        <taxon>Bacteria</taxon>
        <taxon>Pseudomonadati</taxon>
        <taxon>Pseudomonadota</taxon>
        <taxon>Alphaproteobacteria</taxon>
        <taxon>Rhodobacterales</taxon>
        <taxon>Paracoccaceae</taxon>
        <taxon>Pararhodobacter</taxon>
    </lineage>
</organism>
<comment type="catalytic activity">
    <reaction evidence="1">
        <text>lipid IVA (E. coli) + CMP-3-deoxy-beta-D-manno-octulosonate = alpha-Kdo-(2-&gt;6)-lipid IVA (E. coli) + CMP + H(+)</text>
        <dbReference type="Rhea" id="RHEA:28066"/>
        <dbReference type="ChEBI" id="CHEBI:15378"/>
        <dbReference type="ChEBI" id="CHEBI:58603"/>
        <dbReference type="ChEBI" id="CHEBI:60364"/>
        <dbReference type="ChEBI" id="CHEBI:60377"/>
        <dbReference type="ChEBI" id="CHEBI:85987"/>
        <dbReference type="EC" id="2.4.99.12"/>
    </reaction>
</comment>
<keyword evidence="1" id="KW-1003">Cell membrane</keyword>
<evidence type="ECO:0000256" key="1">
    <source>
        <dbReference type="RuleBase" id="RU365103"/>
    </source>
</evidence>
<accession>A0A2U2CI90</accession>
<dbReference type="EC" id="2.4.99.12" evidence="1"/>